<reference evidence="1 2" key="1">
    <citation type="submission" date="2018-10" db="EMBL/GenBank/DDBJ databases">
        <title>Xanthobacter tagetidis genome sequencing and assembly.</title>
        <authorList>
            <person name="Maclea K.S."/>
            <person name="Goen A.E."/>
            <person name="Fatima S.A."/>
        </authorList>
    </citation>
    <scope>NUCLEOTIDE SEQUENCE [LARGE SCALE GENOMIC DNA]</scope>
    <source>
        <strain evidence="1 2">ATCC 700314</strain>
    </source>
</reference>
<dbReference type="EMBL" id="RCTF01000021">
    <property type="protein sequence ID" value="RLP74042.1"/>
    <property type="molecule type" value="Genomic_DNA"/>
</dbReference>
<proteinExistence type="predicted"/>
<dbReference type="InterPro" id="IPR012690">
    <property type="entry name" value="HpcG"/>
</dbReference>
<gene>
    <name evidence="1" type="primary">hpaH</name>
    <name evidence="1" type="ORF">D9R14_19890</name>
</gene>
<dbReference type="Gene3D" id="3.90.850.10">
    <property type="entry name" value="Fumarylacetoacetase-like, C-terminal domain"/>
    <property type="match status" value="1"/>
</dbReference>
<dbReference type="OrthoDB" id="9792137at2"/>
<dbReference type="GO" id="GO:0008684">
    <property type="term" value="F:2-oxopent-4-enoate hydratase activity"/>
    <property type="evidence" value="ECO:0007669"/>
    <property type="project" value="TreeGrafter"/>
</dbReference>
<dbReference type="SUPFAM" id="SSF56529">
    <property type="entry name" value="FAH"/>
    <property type="match status" value="1"/>
</dbReference>
<dbReference type="PANTHER" id="PTHR30143">
    <property type="entry name" value="ACID HYDRATASE"/>
    <property type="match status" value="1"/>
</dbReference>
<dbReference type="GO" id="GO:0018817">
    <property type="term" value="F:2-oxo-hept-3-ene-1,7-dioate hydratase activity"/>
    <property type="evidence" value="ECO:0007669"/>
    <property type="project" value="InterPro"/>
</dbReference>
<dbReference type="FunFam" id="3.90.850.10:FF:000001">
    <property type="entry name" value="2-oxo-hepta-3-ene-1,7-dioic acid hydratase"/>
    <property type="match status" value="1"/>
</dbReference>
<accession>A0A3L7A430</accession>
<name>A0A3L7A430_9HYPH</name>
<keyword evidence="2" id="KW-1185">Reference proteome</keyword>
<dbReference type="PANTHER" id="PTHR30143:SF0">
    <property type="entry name" value="2-KETO-4-PENTENOATE HYDRATASE"/>
    <property type="match status" value="1"/>
</dbReference>
<evidence type="ECO:0000313" key="1">
    <source>
        <dbReference type="EMBL" id="RLP74042.1"/>
    </source>
</evidence>
<dbReference type="InterPro" id="IPR036663">
    <property type="entry name" value="Fumarylacetoacetase_C_sf"/>
</dbReference>
<evidence type="ECO:0000313" key="2">
    <source>
        <dbReference type="Proteomes" id="UP000269692"/>
    </source>
</evidence>
<organism evidence="1 2">
    <name type="scientific">Xanthobacter tagetidis</name>
    <dbReference type="NCBI Taxonomy" id="60216"/>
    <lineage>
        <taxon>Bacteria</taxon>
        <taxon>Pseudomonadati</taxon>
        <taxon>Pseudomonadota</taxon>
        <taxon>Alphaproteobacteria</taxon>
        <taxon>Hyphomicrobiales</taxon>
        <taxon>Xanthobacteraceae</taxon>
        <taxon>Xanthobacter</taxon>
    </lineage>
</organism>
<protein>
    <submittedName>
        <fullName evidence="1">2-oxo-hepta-3-ene-1,7-dioic acid hydratase</fullName>
    </submittedName>
</protein>
<dbReference type="NCBIfam" id="TIGR02312">
    <property type="entry name" value="HpaH"/>
    <property type="match status" value="1"/>
</dbReference>
<dbReference type="InterPro" id="IPR050772">
    <property type="entry name" value="Hydratase-Decarb/MhpD_sf"/>
</dbReference>
<dbReference type="RefSeq" id="WP_121625101.1">
    <property type="nucleotide sequence ID" value="NZ_JACIIW010000003.1"/>
</dbReference>
<sequence>MTSAATRPALTLACSDIAAAARRLDVAEETRVQIRQFSLDWPQITIPDAYAIQHAWMELKASQGRIVRGHKIGLTSKAMQAAVKIAEPDYGVLLDDMFVPEGGTVRFDALIQPRIEMELAFVLKSRLAGRGCTVFDVLNATDFVVPAIEILDARIQRVDPETGATRKVFDTIADNAANCGIVTGGRPVRPLDVDLRWVAGLLYRNGEIEETGVSAGVLNHPANGVAWLVDRLAAFDVALEPGHVVLAGSFIRPVDVRKGDTFHADYGPLGQVTCHFA</sequence>
<dbReference type="Proteomes" id="UP000269692">
    <property type="component" value="Unassembled WGS sequence"/>
</dbReference>
<dbReference type="AlphaFoldDB" id="A0A3L7A430"/>
<dbReference type="GO" id="GO:0005737">
    <property type="term" value="C:cytoplasm"/>
    <property type="evidence" value="ECO:0007669"/>
    <property type="project" value="TreeGrafter"/>
</dbReference>
<comment type="caution">
    <text evidence="1">The sequence shown here is derived from an EMBL/GenBank/DDBJ whole genome shotgun (WGS) entry which is preliminary data.</text>
</comment>